<dbReference type="InterPro" id="IPR000209">
    <property type="entry name" value="Peptidase_S8/S53_dom"/>
</dbReference>
<keyword evidence="3 5" id="KW-0378">Hydrolase</keyword>
<dbReference type="PROSITE" id="PS51892">
    <property type="entry name" value="SUBTILASE"/>
    <property type="match status" value="1"/>
</dbReference>
<evidence type="ECO:0000256" key="5">
    <source>
        <dbReference type="PROSITE-ProRule" id="PRU01240"/>
    </source>
</evidence>
<feature type="active site" description="Charge relay system" evidence="5">
    <location>
        <position position="374"/>
    </location>
</feature>
<feature type="domain" description="Peptidase S8/S53" evidence="9">
    <location>
        <begin position="311"/>
        <end position="631"/>
    </location>
</feature>
<dbReference type="Pfam" id="PF00082">
    <property type="entry name" value="Peptidase_S8"/>
    <property type="match status" value="1"/>
</dbReference>
<sequence>MNRSLPLRLPLVALLTLSLMACTVDPPVVTVPPAVELPPEQPGLSNQTVNLGTARSGTAKQSFGGTWNVKNVPTWLAVSATAGSGDVNLTVTADRVQLAAAAANVPTLSGDLILSWVAGTASGTVTWKVTADNYTLQGRVLDGAAAQSLSVTGADAQIGAQAVEAPAEAAARGVVVKYRAASAHDAVLNSAVFDNKTLNAQALGTQLQATQLQSLQRSADILSGLGILPTQRQDLGGREVLLQTVEVTPALTALRADPNVEYAVPNAVLRQQASPPVIPSDQYAGLQWAYPLMGYGAVWRDMEGGAYTRPITVAVIDSGVRFDHPDLEGQLWKPGEGALDVLSDPTNGDKDGRDNDPTDPSTPDRVQAQAVDSHGTHVTGIIVARWGTIAPVGCAACSTSGVVGASHLAPIKVLPIRAIDVNGDITLADVTLSVRYAAGLSVPAITTNPHPAQVINLSLGGKVSAADAAPMCDAIAEARNAGALVFAAAGNAGDSVPIYPAACSAAVAVGSVSLSAAGAPVHAPYSSSYAAVQLSAPGGTDPNSPTFFNGGTLNGGAFPDMIFSTGWDYGRNQPSYMAESGTSQATPQVAALAALLLSKGVTTTPANTLARLNATATDLGTAGRDPQYGFGMINAAAALNAPATGSVGLSLQDAAGHFYKPALDSLGRFTALLPDSTFRVVAGRDLNSNGIYGEVNEPTQERSVNLGPSTPSLDVGTLTVRN</sequence>
<organism evidence="10 11">
    <name type="scientific">Deinococcus oregonensis</name>
    <dbReference type="NCBI Taxonomy" id="1805970"/>
    <lineage>
        <taxon>Bacteria</taxon>
        <taxon>Thermotogati</taxon>
        <taxon>Deinococcota</taxon>
        <taxon>Deinococci</taxon>
        <taxon>Deinococcales</taxon>
        <taxon>Deinococcaceae</taxon>
        <taxon>Deinococcus</taxon>
    </lineage>
</organism>
<dbReference type="InterPro" id="IPR050131">
    <property type="entry name" value="Peptidase_S8_subtilisin-like"/>
</dbReference>
<gene>
    <name evidence="10" type="ORF">ACFFLM_11255</name>
</gene>
<protein>
    <submittedName>
        <fullName evidence="10">S8 family serine peptidase</fullName>
    </submittedName>
</protein>
<comment type="caution">
    <text evidence="10">The sequence shown here is derived from an EMBL/GenBank/DDBJ whole genome shotgun (WGS) entry which is preliminary data.</text>
</comment>
<evidence type="ECO:0000256" key="4">
    <source>
        <dbReference type="ARBA" id="ARBA00022825"/>
    </source>
</evidence>
<dbReference type="EMBL" id="JBHLYR010000032">
    <property type="protein sequence ID" value="MFB9992543.1"/>
    <property type="molecule type" value="Genomic_DNA"/>
</dbReference>
<feature type="active site" description="Charge relay system" evidence="5">
    <location>
        <position position="317"/>
    </location>
</feature>
<feature type="chain" id="PRO_5045297020" evidence="8">
    <location>
        <begin position="22"/>
        <end position="722"/>
    </location>
</feature>
<dbReference type="Gene3D" id="3.40.50.200">
    <property type="entry name" value="Peptidase S8/S53 domain"/>
    <property type="match status" value="1"/>
</dbReference>
<dbReference type="PANTHER" id="PTHR43806:SF11">
    <property type="entry name" value="CEREVISIN-RELATED"/>
    <property type="match status" value="1"/>
</dbReference>
<comment type="similarity">
    <text evidence="1 5 6">Belongs to the peptidase S8 family.</text>
</comment>
<dbReference type="PROSITE" id="PS00137">
    <property type="entry name" value="SUBTILASE_HIS"/>
    <property type="match status" value="1"/>
</dbReference>
<evidence type="ECO:0000256" key="1">
    <source>
        <dbReference type="ARBA" id="ARBA00011073"/>
    </source>
</evidence>
<dbReference type="InterPro" id="IPR023827">
    <property type="entry name" value="Peptidase_S8_Asp-AS"/>
</dbReference>
<feature type="compositionally biased region" description="Basic and acidic residues" evidence="7">
    <location>
        <begin position="347"/>
        <end position="356"/>
    </location>
</feature>
<feature type="region of interest" description="Disordered" evidence="7">
    <location>
        <begin position="333"/>
        <end position="371"/>
    </location>
</feature>
<evidence type="ECO:0000259" key="9">
    <source>
        <dbReference type="Pfam" id="PF00082"/>
    </source>
</evidence>
<dbReference type="PANTHER" id="PTHR43806">
    <property type="entry name" value="PEPTIDASE S8"/>
    <property type="match status" value="1"/>
</dbReference>
<evidence type="ECO:0000313" key="10">
    <source>
        <dbReference type="EMBL" id="MFB9992543.1"/>
    </source>
</evidence>
<proteinExistence type="inferred from homology"/>
<keyword evidence="2 5" id="KW-0645">Protease</keyword>
<evidence type="ECO:0000256" key="7">
    <source>
        <dbReference type="SAM" id="MobiDB-lite"/>
    </source>
</evidence>
<dbReference type="PRINTS" id="PR00723">
    <property type="entry name" value="SUBTILISIN"/>
</dbReference>
<feature type="signal peptide" evidence="8">
    <location>
        <begin position="1"/>
        <end position="21"/>
    </location>
</feature>
<keyword evidence="11" id="KW-1185">Reference proteome</keyword>
<evidence type="ECO:0000256" key="8">
    <source>
        <dbReference type="SAM" id="SignalP"/>
    </source>
</evidence>
<dbReference type="InterPro" id="IPR036852">
    <property type="entry name" value="Peptidase_S8/S53_dom_sf"/>
</dbReference>
<keyword evidence="4 5" id="KW-0720">Serine protease</keyword>
<feature type="active site" description="Charge relay system" evidence="5">
    <location>
        <position position="583"/>
    </location>
</feature>
<dbReference type="RefSeq" id="WP_380009651.1">
    <property type="nucleotide sequence ID" value="NZ_JBHLYR010000032.1"/>
</dbReference>
<dbReference type="InterPro" id="IPR022398">
    <property type="entry name" value="Peptidase_S8_His-AS"/>
</dbReference>
<evidence type="ECO:0000256" key="6">
    <source>
        <dbReference type="RuleBase" id="RU003355"/>
    </source>
</evidence>
<accession>A0ABV6B2A6</accession>
<dbReference type="PROSITE" id="PS51257">
    <property type="entry name" value="PROKAR_LIPOPROTEIN"/>
    <property type="match status" value="1"/>
</dbReference>
<dbReference type="InterPro" id="IPR023828">
    <property type="entry name" value="Peptidase_S8_Ser-AS"/>
</dbReference>
<evidence type="ECO:0000256" key="3">
    <source>
        <dbReference type="ARBA" id="ARBA00022801"/>
    </source>
</evidence>
<evidence type="ECO:0000256" key="2">
    <source>
        <dbReference type="ARBA" id="ARBA00022670"/>
    </source>
</evidence>
<reference evidence="10 11" key="1">
    <citation type="submission" date="2024-09" db="EMBL/GenBank/DDBJ databases">
        <authorList>
            <person name="Sun Q."/>
            <person name="Mori K."/>
        </authorList>
    </citation>
    <scope>NUCLEOTIDE SEQUENCE [LARGE SCALE GENOMIC DNA]</scope>
    <source>
        <strain evidence="10 11">JCM 13503</strain>
    </source>
</reference>
<dbReference type="InterPro" id="IPR015500">
    <property type="entry name" value="Peptidase_S8_subtilisin-rel"/>
</dbReference>
<dbReference type="PROSITE" id="PS00136">
    <property type="entry name" value="SUBTILASE_ASP"/>
    <property type="match status" value="1"/>
</dbReference>
<dbReference type="PROSITE" id="PS00138">
    <property type="entry name" value="SUBTILASE_SER"/>
    <property type="match status" value="1"/>
</dbReference>
<dbReference type="Proteomes" id="UP001589733">
    <property type="component" value="Unassembled WGS sequence"/>
</dbReference>
<evidence type="ECO:0000313" key="11">
    <source>
        <dbReference type="Proteomes" id="UP001589733"/>
    </source>
</evidence>
<dbReference type="SUPFAM" id="SSF52743">
    <property type="entry name" value="Subtilisin-like"/>
    <property type="match status" value="1"/>
</dbReference>
<name>A0ABV6B2A6_9DEIO</name>
<keyword evidence="8" id="KW-0732">Signal</keyword>